<dbReference type="AlphaFoldDB" id="A0A9P4IK40"/>
<evidence type="ECO:0000313" key="3">
    <source>
        <dbReference type="EMBL" id="KAF2100718.1"/>
    </source>
</evidence>
<dbReference type="InterPro" id="IPR052895">
    <property type="entry name" value="HetReg/Transcr_Mod"/>
</dbReference>
<organism evidence="3 4">
    <name type="scientific">Rhizodiscina lignyota</name>
    <dbReference type="NCBI Taxonomy" id="1504668"/>
    <lineage>
        <taxon>Eukaryota</taxon>
        <taxon>Fungi</taxon>
        <taxon>Dikarya</taxon>
        <taxon>Ascomycota</taxon>
        <taxon>Pezizomycotina</taxon>
        <taxon>Dothideomycetes</taxon>
        <taxon>Pleosporomycetidae</taxon>
        <taxon>Aulographales</taxon>
        <taxon>Rhizodiscinaceae</taxon>
        <taxon>Rhizodiscina</taxon>
    </lineage>
</organism>
<dbReference type="OrthoDB" id="5416609at2759"/>
<dbReference type="InterPro" id="IPR010730">
    <property type="entry name" value="HET"/>
</dbReference>
<sequence>MTGQYQFTSLEPRRFRLLSVLPGTVPTPLVCSLSDNSLDDPPAYEALSYAWGSAEFSEPNLTLNGYQICIMTELEKALIRLRHPDAVRTLWIDAICINQANTQERNAQVTIMTDVYRAAERVIAWLGEETADSKKAFTFLKEMAMHKKSALRHTWMDGTRMGSDTSSECGDGKVEDESQSESSVDEMPDKESEDKISSQKRSDEPNREDIINEMMSNRRQQGHHLVTGIPELYYDGDMVYDSFFENNQQANWKALDNLLARPWWSRTWIVQEVWHSSNCLLQCGRSTLKWKTFEKAMDYQEGWDDMGNMIKQTKRWKHWPLLKRRYGLAIHLSQKRLLGAKLSDLLWNMWDREATDPRDKVFAVLGLVGHGSREVLPLPDYSKSVQQVFQEVGVHIIQQDKNLDILLAANGLERRNGLPSWVPDWRRDANDVRPALFINGARMRMLCYFSGSADMVLLHGHGYSASGDSEVWTQFSEDLATLHVRSFLLGTVVSVGPVCGGNRKAATIIKAARSTIASSNTLASPQRALAVSKQKLGLILRAGSYVNNGRDPMPGQKEDQVIENIMDKRRFFITSAGHLCIGAARTQPGDNVRIIAGCNFPMVLRPEGDSYSLVGEAYGETYL</sequence>
<evidence type="ECO:0000259" key="2">
    <source>
        <dbReference type="Pfam" id="PF06985"/>
    </source>
</evidence>
<dbReference type="Proteomes" id="UP000799772">
    <property type="component" value="Unassembled WGS sequence"/>
</dbReference>
<reference evidence="3" key="1">
    <citation type="journal article" date="2020" name="Stud. Mycol.">
        <title>101 Dothideomycetes genomes: a test case for predicting lifestyles and emergence of pathogens.</title>
        <authorList>
            <person name="Haridas S."/>
            <person name="Albert R."/>
            <person name="Binder M."/>
            <person name="Bloem J."/>
            <person name="Labutti K."/>
            <person name="Salamov A."/>
            <person name="Andreopoulos B."/>
            <person name="Baker S."/>
            <person name="Barry K."/>
            <person name="Bills G."/>
            <person name="Bluhm B."/>
            <person name="Cannon C."/>
            <person name="Castanera R."/>
            <person name="Culley D."/>
            <person name="Daum C."/>
            <person name="Ezra D."/>
            <person name="Gonzalez J."/>
            <person name="Henrissat B."/>
            <person name="Kuo A."/>
            <person name="Liang C."/>
            <person name="Lipzen A."/>
            <person name="Lutzoni F."/>
            <person name="Magnuson J."/>
            <person name="Mondo S."/>
            <person name="Nolan M."/>
            <person name="Ohm R."/>
            <person name="Pangilinan J."/>
            <person name="Park H.-J."/>
            <person name="Ramirez L."/>
            <person name="Alfaro M."/>
            <person name="Sun H."/>
            <person name="Tritt A."/>
            <person name="Yoshinaga Y."/>
            <person name="Zwiers L.-H."/>
            <person name="Turgeon B."/>
            <person name="Goodwin S."/>
            <person name="Spatafora J."/>
            <person name="Crous P."/>
            <person name="Grigoriev I."/>
        </authorList>
    </citation>
    <scope>NUCLEOTIDE SEQUENCE</scope>
    <source>
        <strain evidence="3">CBS 133067</strain>
    </source>
</reference>
<keyword evidence="4" id="KW-1185">Reference proteome</keyword>
<dbReference type="EMBL" id="ML978124">
    <property type="protein sequence ID" value="KAF2100718.1"/>
    <property type="molecule type" value="Genomic_DNA"/>
</dbReference>
<feature type="compositionally biased region" description="Acidic residues" evidence="1">
    <location>
        <begin position="177"/>
        <end position="186"/>
    </location>
</feature>
<protein>
    <submittedName>
        <fullName evidence="3">HET-domain-containing protein</fullName>
    </submittedName>
</protein>
<proteinExistence type="predicted"/>
<dbReference type="Pfam" id="PF26639">
    <property type="entry name" value="Het-6_barrel"/>
    <property type="match status" value="1"/>
</dbReference>
<feature type="region of interest" description="Disordered" evidence="1">
    <location>
        <begin position="156"/>
        <end position="207"/>
    </location>
</feature>
<accession>A0A9P4IK40</accession>
<feature type="compositionally biased region" description="Basic and acidic residues" evidence="1">
    <location>
        <begin position="187"/>
        <end position="207"/>
    </location>
</feature>
<dbReference type="PANTHER" id="PTHR24148:SF82">
    <property type="entry name" value="HETEROKARYON INCOMPATIBILITY DOMAIN-CONTAINING PROTEIN"/>
    <property type="match status" value="1"/>
</dbReference>
<dbReference type="Pfam" id="PF06985">
    <property type="entry name" value="HET"/>
    <property type="match status" value="1"/>
</dbReference>
<feature type="domain" description="Heterokaryon incompatibility" evidence="2">
    <location>
        <begin position="44"/>
        <end position="272"/>
    </location>
</feature>
<evidence type="ECO:0000313" key="4">
    <source>
        <dbReference type="Proteomes" id="UP000799772"/>
    </source>
</evidence>
<comment type="caution">
    <text evidence="3">The sequence shown here is derived from an EMBL/GenBank/DDBJ whole genome shotgun (WGS) entry which is preliminary data.</text>
</comment>
<name>A0A9P4IK40_9PEZI</name>
<gene>
    <name evidence="3" type="ORF">NA57DRAFT_37233</name>
</gene>
<dbReference type="PANTHER" id="PTHR24148">
    <property type="entry name" value="ANKYRIN REPEAT DOMAIN-CONTAINING PROTEIN 39 HOMOLOG-RELATED"/>
    <property type="match status" value="1"/>
</dbReference>
<evidence type="ECO:0000256" key="1">
    <source>
        <dbReference type="SAM" id="MobiDB-lite"/>
    </source>
</evidence>